<proteinExistence type="inferred from homology"/>
<dbReference type="CDD" id="cd02440">
    <property type="entry name" value="AdoMet_MTases"/>
    <property type="match status" value="1"/>
</dbReference>
<dbReference type="Gene3D" id="3.40.50.150">
    <property type="entry name" value="Vaccinia Virus protein VP39"/>
    <property type="match status" value="1"/>
</dbReference>
<evidence type="ECO:0000259" key="4">
    <source>
        <dbReference type="Pfam" id="PF08241"/>
    </source>
</evidence>
<dbReference type="PANTHER" id="PTHR44942">
    <property type="entry name" value="METHYLTRANSF_11 DOMAIN-CONTAINING PROTEIN"/>
    <property type="match status" value="1"/>
</dbReference>
<dbReference type="PROSITE" id="PS01131">
    <property type="entry name" value="RRNA_A_DIMETH"/>
    <property type="match status" value="1"/>
</dbReference>
<dbReference type="InterPro" id="IPR013216">
    <property type="entry name" value="Methyltransf_11"/>
</dbReference>
<gene>
    <name evidence="5" type="ORF">ABLG96_05355</name>
</gene>
<reference evidence="5" key="1">
    <citation type="submission" date="2024-05" db="EMBL/GenBank/DDBJ databases">
        <authorList>
            <person name="Cai S.Y."/>
            <person name="Jin L.M."/>
            <person name="Li H.R."/>
        </authorList>
    </citation>
    <scope>NUCLEOTIDE SEQUENCE</scope>
    <source>
        <strain evidence="5">A5-74</strain>
    </source>
</reference>
<dbReference type="EC" id="2.1.1.-" evidence="5"/>
<keyword evidence="2 5" id="KW-0489">Methyltransferase</keyword>
<comment type="similarity">
    <text evidence="1">Belongs to the methyltransferase superfamily.</text>
</comment>
<organism evidence="5">
    <name type="scientific">Nakamurella sp. A5-74</name>
    <dbReference type="NCBI Taxonomy" id="3158264"/>
    <lineage>
        <taxon>Bacteria</taxon>
        <taxon>Bacillati</taxon>
        <taxon>Actinomycetota</taxon>
        <taxon>Actinomycetes</taxon>
        <taxon>Nakamurellales</taxon>
        <taxon>Nakamurellaceae</taxon>
        <taxon>Nakamurella</taxon>
    </lineage>
</organism>
<evidence type="ECO:0000256" key="1">
    <source>
        <dbReference type="ARBA" id="ARBA00008361"/>
    </source>
</evidence>
<protein>
    <submittedName>
        <fullName evidence="5">Class I SAM-dependent methyltransferase</fullName>
        <ecNumber evidence="5">2.1.1.-</ecNumber>
    </submittedName>
</protein>
<keyword evidence="3 5" id="KW-0808">Transferase</keyword>
<evidence type="ECO:0000313" key="5">
    <source>
        <dbReference type="EMBL" id="XCG64743.1"/>
    </source>
</evidence>
<dbReference type="AlphaFoldDB" id="A0AAU8DR15"/>
<evidence type="ECO:0000256" key="3">
    <source>
        <dbReference type="ARBA" id="ARBA00022679"/>
    </source>
</evidence>
<dbReference type="InterPro" id="IPR020596">
    <property type="entry name" value="rRNA_Ade_Mease_Trfase_CS"/>
</dbReference>
<accession>A0AAU8DR15</accession>
<dbReference type="PANTHER" id="PTHR44942:SF4">
    <property type="entry name" value="METHYLTRANSFERASE TYPE 11 DOMAIN-CONTAINING PROTEIN"/>
    <property type="match status" value="1"/>
</dbReference>
<dbReference type="EMBL" id="CP159218">
    <property type="protein sequence ID" value="XCG64743.1"/>
    <property type="molecule type" value="Genomic_DNA"/>
</dbReference>
<dbReference type="GO" id="GO:0000179">
    <property type="term" value="F:rRNA (adenine-N6,N6-)-dimethyltransferase activity"/>
    <property type="evidence" value="ECO:0007669"/>
    <property type="project" value="InterPro"/>
</dbReference>
<dbReference type="RefSeq" id="WP_353650355.1">
    <property type="nucleotide sequence ID" value="NZ_CP159218.1"/>
</dbReference>
<sequence length="259" mass="27750">MTSSAVSDPAARRRRLANAFGQAADSYDRFRPDYPADAVAAAVDGAHRVLDLGAGTGKLTRLLSAAGARQVWAVEPDRQMLAVLAAATPDAIVLGGSAEQIPLPDAAVEVVVVGQALHWFDLDTAMAEIARVLLPGGRLACLWNNADTRDEFTRRWVQTLNSTVRPDGKATGQTAAAESVPEAPFVGNAYFADPALQLVDWSHRMSADELHGLADTYSWALTAEASAREALHRQLAELIGMRPDVAIAERCQVWTAVRL</sequence>
<feature type="domain" description="Methyltransferase type 11" evidence="4">
    <location>
        <begin position="50"/>
        <end position="141"/>
    </location>
</feature>
<dbReference type="InterPro" id="IPR029063">
    <property type="entry name" value="SAM-dependent_MTases_sf"/>
</dbReference>
<evidence type="ECO:0000256" key="2">
    <source>
        <dbReference type="ARBA" id="ARBA00022603"/>
    </source>
</evidence>
<dbReference type="Pfam" id="PF08241">
    <property type="entry name" value="Methyltransf_11"/>
    <property type="match status" value="1"/>
</dbReference>
<name>A0AAU8DR15_9ACTN</name>
<dbReference type="SUPFAM" id="SSF53335">
    <property type="entry name" value="S-adenosyl-L-methionine-dependent methyltransferases"/>
    <property type="match status" value="1"/>
</dbReference>
<dbReference type="InterPro" id="IPR051052">
    <property type="entry name" value="Diverse_substrate_MTase"/>
</dbReference>